<name>A0A8T9C1U2_9HELO</name>
<dbReference type="EMBL" id="QGMK01001573">
    <property type="protein sequence ID" value="TVY67414.1"/>
    <property type="molecule type" value="Genomic_DNA"/>
</dbReference>
<protein>
    <submittedName>
        <fullName evidence="2">Uncharacterized protein</fullName>
    </submittedName>
</protein>
<proteinExistence type="predicted"/>
<feature type="region of interest" description="Disordered" evidence="1">
    <location>
        <begin position="1"/>
        <end position="21"/>
    </location>
</feature>
<dbReference type="Proteomes" id="UP000469558">
    <property type="component" value="Unassembled WGS sequence"/>
</dbReference>
<gene>
    <name evidence="2" type="ORF">LSUE1_G006580</name>
</gene>
<evidence type="ECO:0000256" key="1">
    <source>
        <dbReference type="SAM" id="MobiDB-lite"/>
    </source>
</evidence>
<reference evidence="2 3" key="1">
    <citation type="submission" date="2018-05" db="EMBL/GenBank/DDBJ databases">
        <title>Genome sequencing and assembly of the regulated plant pathogen Lachnellula willkommii and related sister species for the development of diagnostic species identification markers.</title>
        <authorList>
            <person name="Giroux E."/>
            <person name="Bilodeau G."/>
        </authorList>
    </citation>
    <scope>NUCLEOTIDE SEQUENCE [LARGE SCALE GENOMIC DNA]</scope>
    <source>
        <strain evidence="2 3">CBS 268.59</strain>
    </source>
</reference>
<feature type="compositionally biased region" description="Basic and acidic residues" evidence="1">
    <location>
        <begin position="175"/>
        <end position="190"/>
    </location>
</feature>
<comment type="caution">
    <text evidence="2">The sequence shown here is derived from an EMBL/GenBank/DDBJ whole genome shotgun (WGS) entry which is preliminary data.</text>
</comment>
<feature type="compositionally biased region" description="Polar residues" evidence="1">
    <location>
        <begin position="100"/>
        <end position="132"/>
    </location>
</feature>
<dbReference type="OrthoDB" id="5408734at2759"/>
<feature type="region of interest" description="Disordered" evidence="1">
    <location>
        <begin position="71"/>
        <end position="190"/>
    </location>
</feature>
<sequence>MSDDELDREWKPNARPQSTMARSFSLALNDLFKIDNSLADLDAAVSEKKKAVSSQTSELEALEARLKAAEERLKARGVSPAAKSSTGRSSPRQRVPLGQDTFSPTSPSKTEQPTSPLSSEFSQRPATANRPQTGKAEGRPESRPGALPPTPGSSEGEYSSESEYVLVQASSLNSRADDSGAKDGDVPPSK</sequence>
<feature type="compositionally biased region" description="Polar residues" evidence="1">
    <location>
        <begin position="82"/>
        <end position="92"/>
    </location>
</feature>
<evidence type="ECO:0000313" key="3">
    <source>
        <dbReference type="Proteomes" id="UP000469558"/>
    </source>
</evidence>
<organism evidence="2 3">
    <name type="scientific">Lachnellula suecica</name>
    <dbReference type="NCBI Taxonomy" id="602035"/>
    <lineage>
        <taxon>Eukaryota</taxon>
        <taxon>Fungi</taxon>
        <taxon>Dikarya</taxon>
        <taxon>Ascomycota</taxon>
        <taxon>Pezizomycotina</taxon>
        <taxon>Leotiomycetes</taxon>
        <taxon>Helotiales</taxon>
        <taxon>Lachnaceae</taxon>
        <taxon>Lachnellula</taxon>
    </lineage>
</organism>
<dbReference type="AlphaFoldDB" id="A0A8T9C1U2"/>
<accession>A0A8T9C1U2</accession>
<keyword evidence="3" id="KW-1185">Reference proteome</keyword>
<feature type="compositionally biased region" description="Low complexity" evidence="1">
    <location>
        <begin position="152"/>
        <end position="164"/>
    </location>
</feature>
<evidence type="ECO:0000313" key="2">
    <source>
        <dbReference type="EMBL" id="TVY67414.1"/>
    </source>
</evidence>